<evidence type="ECO:0000256" key="5">
    <source>
        <dbReference type="SAM" id="Phobius"/>
    </source>
</evidence>
<organism evidence="6 7">
    <name type="scientific">Cardiosporidium cionae</name>
    <dbReference type="NCBI Taxonomy" id="476202"/>
    <lineage>
        <taxon>Eukaryota</taxon>
        <taxon>Sar</taxon>
        <taxon>Alveolata</taxon>
        <taxon>Apicomplexa</taxon>
        <taxon>Aconoidasida</taxon>
        <taxon>Nephromycida</taxon>
        <taxon>Cardiosporidium</taxon>
    </lineage>
</organism>
<evidence type="ECO:0000256" key="3">
    <source>
        <dbReference type="ARBA" id="ARBA00022989"/>
    </source>
</evidence>
<evidence type="ECO:0000256" key="1">
    <source>
        <dbReference type="ARBA" id="ARBA00004141"/>
    </source>
</evidence>
<evidence type="ECO:0000313" key="6">
    <source>
        <dbReference type="EMBL" id="KAF8819851.1"/>
    </source>
</evidence>
<evidence type="ECO:0000313" key="7">
    <source>
        <dbReference type="Proteomes" id="UP000823046"/>
    </source>
</evidence>
<keyword evidence="2 5" id="KW-0812">Transmembrane</keyword>
<keyword evidence="7" id="KW-1185">Reference proteome</keyword>
<dbReference type="Proteomes" id="UP000823046">
    <property type="component" value="Unassembled WGS sequence"/>
</dbReference>
<gene>
    <name evidence="6" type="ORF">IE077_003884</name>
</gene>
<dbReference type="PANTHER" id="PTHR11040">
    <property type="entry name" value="ZINC/IRON TRANSPORTER"/>
    <property type="match status" value="1"/>
</dbReference>
<comment type="subcellular location">
    <subcellularLocation>
        <location evidence="1">Membrane</location>
        <topology evidence="1">Multi-pass membrane protein</topology>
    </subcellularLocation>
</comment>
<name>A0ABQ7J784_9APIC</name>
<feature type="transmembrane region" description="Helical" evidence="5">
    <location>
        <begin position="241"/>
        <end position="261"/>
    </location>
</feature>
<feature type="transmembrane region" description="Helical" evidence="5">
    <location>
        <begin position="96"/>
        <end position="114"/>
    </location>
</feature>
<feature type="transmembrane region" description="Helical" evidence="5">
    <location>
        <begin position="176"/>
        <end position="195"/>
    </location>
</feature>
<dbReference type="EMBL" id="JADAQX010000578">
    <property type="protein sequence ID" value="KAF8819851.1"/>
    <property type="molecule type" value="Genomic_DNA"/>
</dbReference>
<keyword evidence="3 5" id="KW-1133">Transmembrane helix</keyword>
<dbReference type="InterPro" id="IPR003689">
    <property type="entry name" value="ZIP"/>
</dbReference>
<evidence type="ECO:0000256" key="2">
    <source>
        <dbReference type="ARBA" id="ARBA00022692"/>
    </source>
</evidence>
<keyword evidence="4 5" id="KW-0472">Membrane</keyword>
<reference evidence="6 7" key="1">
    <citation type="journal article" date="2020" name="bioRxiv">
        <title>Metabolic contributions of an alphaproteobacterial endosymbiont in the apicomplexan Cardiosporidium cionae.</title>
        <authorList>
            <person name="Hunter E.S."/>
            <person name="Paight C.J."/>
            <person name="Lane C.E."/>
        </authorList>
    </citation>
    <scope>NUCLEOTIDE SEQUENCE [LARGE SCALE GENOMIC DNA]</scope>
    <source>
        <strain evidence="6">ESH_2018</strain>
    </source>
</reference>
<feature type="transmembrane region" description="Helical" evidence="5">
    <location>
        <begin position="267"/>
        <end position="285"/>
    </location>
</feature>
<sequence>MENSAVHRLLQDALKTTSLLGSQFGAGAVLIASAAFPLLFLYFRYNEIRNRFSKTLIGNLSFLAAGALLSLGIVHIMPEATEGLAASSISVNNNGLFNYAWTLTAIGVALVMVLEHVTHTLIGSFGMRMHSNTAAVASPPSIEESLTVTGEPSEVAVTIHSNKGHEKPVINEKQSLSLLATATLTAIVLFVHALFDGAIIGTRRDIISIWITTGVICSHKIFVAFSLGMSMLTSGMSREKFLMFSVAFIISSPVGIILFALLPPNALVEAIVGCLATSSVIYISFEMLFGECAKSYTLKQRTMQIVMFILGISLLVAATVIETAFGSE</sequence>
<accession>A0ABQ7J784</accession>
<proteinExistence type="predicted"/>
<feature type="transmembrane region" description="Helical" evidence="5">
    <location>
        <begin position="305"/>
        <end position="325"/>
    </location>
</feature>
<feature type="transmembrane region" description="Helical" evidence="5">
    <location>
        <begin position="20"/>
        <end position="43"/>
    </location>
</feature>
<feature type="transmembrane region" description="Helical" evidence="5">
    <location>
        <begin position="55"/>
        <end position="76"/>
    </location>
</feature>
<evidence type="ECO:0000256" key="4">
    <source>
        <dbReference type="ARBA" id="ARBA00023136"/>
    </source>
</evidence>
<comment type="caution">
    <text evidence="6">The sequence shown here is derived from an EMBL/GenBank/DDBJ whole genome shotgun (WGS) entry which is preliminary data.</text>
</comment>
<protein>
    <submittedName>
        <fullName evidence="6">Metal cation transporter, ZIP family protein</fullName>
    </submittedName>
</protein>
<dbReference type="PANTHER" id="PTHR11040:SF140">
    <property type="entry name" value="ZRT (ZRT), IRT- (IRT-) LIKE PROTEIN TRANSPORTER"/>
    <property type="match status" value="1"/>
</dbReference>
<feature type="transmembrane region" description="Helical" evidence="5">
    <location>
        <begin position="207"/>
        <end position="229"/>
    </location>
</feature>
<dbReference type="Pfam" id="PF02535">
    <property type="entry name" value="Zip"/>
    <property type="match status" value="1"/>
</dbReference>